<gene>
    <name evidence="2" type="ORF">Tco_0939100</name>
</gene>
<evidence type="ECO:0008006" key="4">
    <source>
        <dbReference type="Google" id="ProtNLM"/>
    </source>
</evidence>
<name>A0ABQ5DJP3_9ASTR</name>
<protein>
    <recommendedName>
        <fullName evidence="4">Transposase (Putative), gypsy type</fullName>
    </recommendedName>
</protein>
<evidence type="ECO:0000313" key="3">
    <source>
        <dbReference type="Proteomes" id="UP001151760"/>
    </source>
</evidence>
<dbReference type="Proteomes" id="UP001151760">
    <property type="component" value="Unassembled WGS sequence"/>
</dbReference>
<dbReference type="EMBL" id="BQNB010015370">
    <property type="protein sequence ID" value="GJT39235.1"/>
    <property type="molecule type" value="Genomic_DNA"/>
</dbReference>
<feature type="region of interest" description="Disordered" evidence="1">
    <location>
        <begin position="198"/>
        <end position="233"/>
    </location>
</feature>
<accession>A0ABQ5DJP3</accession>
<keyword evidence="3" id="KW-1185">Reference proteome</keyword>
<reference evidence="2" key="1">
    <citation type="journal article" date="2022" name="Int. J. Mol. Sci.">
        <title>Draft Genome of Tanacetum Coccineum: Genomic Comparison of Closely Related Tanacetum-Family Plants.</title>
        <authorList>
            <person name="Yamashiro T."/>
            <person name="Shiraishi A."/>
            <person name="Nakayama K."/>
            <person name="Satake H."/>
        </authorList>
    </citation>
    <scope>NUCLEOTIDE SEQUENCE</scope>
</reference>
<sequence length="433" mass="47745">MSFSKRSDIGPVCYTKPLDSLKHYNFFWVDAFAFPLSIPWHNNKTLKKDPHPTPTEFNAEVCDFLATHPAPFWKFLESFVCLVGISRYYELDDNVYMVFLADDDEGGDGFVCFINHADPTKVRIRERKVREGEVLLLESTRGRVVPLASVNEQGNQNDDIQDAGVHVVNEEGATNGQENLVDADIVRIEDEVPATVAEKAKGSRKKRKAAGGASGFNLPPKKLRADHGTSGAGASTGGKYVVVLQGLLERSTLHVEVGVTVVATLPFITSSVSLTPEHEGVAALNQLWGPISAQTCLGAEVRIRTEHILREKKNLEGRCSRQADLLKERDVEIASLKAQLSLKEVEAAEAIRLRGQIFIAEATEAARVAELNILKERTNALCGALLSTLQDTIREVVQDEQVKVLSDKKVVGLERQAKGNGFFHLDEEFSPLF</sequence>
<organism evidence="2 3">
    <name type="scientific">Tanacetum coccineum</name>
    <dbReference type="NCBI Taxonomy" id="301880"/>
    <lineage>
        <taxon>Eukaryota</taxon>
        <taxon>Viridiplantae</taxon>
        <taxon>Streptophyta</taxon>
        <taxon>Embryophyta</taxon>
        <taxon>Tracheophyta</taxon>
        <taxon>Spermatophyta</taxon>
        <taxon>Magnoliopsida</taxon>
        <taxon>eudicotyledons</taxon>
        <taxon>Gunneridae</taxon>
        <taxon>Pentapetalae</taxon>
        <taxon>asterids</taxon>
        <taxon>campanulids</taxon>
        <taxon>Asterales</taxon>
        <taxon>Asteraceae</taxon>
        <taxon>Asteroideae</taxon>
        <taxon>Anthemideae</taxon>
        <taxon>Anthemidinae</taxon>
        <taxon>Tanacetum</taxon>
    </lineage>
</organism>
<evidence type="ECO:0000256" key="1">
    <source>
        <dbReference type="SAM" id="MobiDB-lite"/>
    </source>
</evidence>
<evidence type="ECO:0000313" key="2">
    <source>
        <dbReference type="EMBL" id="GJT39235.1"/>
    </source>
</evidence>
<reference evidence="2" key="2">
    <citation type="submission" date="2022-01" db="EMBL/GenBank/DDBJ databases">
        <authorList>
            <person name="Yamashiro T."/>
            <person name="Shiraishi A."/>
            <person name="Satake H."/>
            <person name="Nakayama K."/>
        </authorList>
    </citation>
    <scope>NUCLEOTIDE SEQUENCE</scope>
</reference>
<comment type="caution">
    <text evidence="2">The sequence shown here is derived from an EMBL/GenBank/DDBJ whole genome shotgun (WGS) entry which is preliminary data.</text>
</comment>
<proteinExistence type="predicted"/>